<dbReference type="InterPro" id="IPR041720">
    <property type="entry name" value="FbaB-like"/>
</dbReference>
<sequence>VDHGYFQGPTTGLDELDKTVGPLLPHADALMPTRGGLRYNISPLSNTPIVLRVSGGNSILGELSDEDIAVSMEDAIRINASAVAISVYIGGQYQHRTIIALTKLVDKGMRYGMPVLAVTAVGKDLGKGARYLSLASRICAEMGAQFVKTYYCEGFEAVVRNCPVPIVMAGGKRVPEMDALKLTSSAIKRGAAGVDMGRNIFQAKDPVAMIQAIKAVVHENYTPKKAFNLYEDLKADNKRKGRKPKGKNK</sequence>
<dbReference type="Gene3D" id="3.20.20.70">
    <property type="entry name" value="Aldolase class I"/>
    <property type="match status" value="1"/>
</dbReference>
<comment type="caution">
    <text evidence="1">The sequence shown here is derived from an EMBL/GenBank/DDBJ whole genome shotgun (WGS) entry which is preliminary data.</text>
</comment>
<evidence type="ECO:0008006" key="2">
    <source>
        <dbReference type="Google" id="ProtNLM"/>
    </source>
</evidence>
<name>A0A0F9LH54_9ZZZZ</name>
<protein>
    <recommendedName>
        <fullName evidence="2">Autoinducer 2 aldolase</fullName>
    </recommendedName>
</protein>
<dbReference type="InterPro" id="IPR002915">
    <property type="entry name" value="DeoC/FbaB/LacD_aldolase"/>
</dbReference>
<dbReference type="SMART" id="SM01133">
    <property type="entry name" value="DeoC"/>
    <property type="match status" value="1"/>
</dbReference>
<dbReference type="InterPro" id="IPR013785">
    <property type="entry name" value="Aldolase_TIM"/>
</dbReference>
<gene>
    <name evidence="1" type="ORF">LCGC14_1580670</name>
</gene>
<dbReference type="Pfam" id="PF01791">
    <property type="entry name" value="DeoC"/>
    <property type="match status" value="1"/>
</dbReference>
<organism evidence="1">
    <name type="scientific">marine sediment metagenome</name>
    <dbReference type="NCBI Taxonomy" id="412755"/>
    <lineage>
        <taxon>unclassified sequences</taxon>
        <taxon>metagenomes</taxon>
        <taxon>ecological metagenomes</taxon>
    </lineage>
</organism>
<accession>A0A0F9LH54</accession>
<feature type="non-terminal residue" evidence="1">
    <location>
        <position position="1"/>
    </location>
</feature>
<reference evidence="1" key="1">
    <citation type="journal article" date="2015" name="Nature">
        <title>Complex archaea that bridge the gap between prokaryotes and eukaryotes.</title>
        <authorList>
            <person name="Spang A."/>
            <person name="Saw J.H."/>
            <person name="Jorgensen S.L."/>
            <person name="Zaremba-Niedzwiedzka K."/>
            <person name="Martijn J."/>
            <person name="Lind A.E."/>
            <person name="van Eijk R."/>
            <person name="Schleper C."/>
            <person name="Guy L."/>
            <person name="Ettema T.J."/>
        </authorList>
    </citation>
    <scope>NUCLEOTIDE SEQUENCE</scope>
</reference>
<dbReference type="NCBIfam" id="NF006081">
    <property type="entry name" value="PRK08227.1"/>
    <property type="match status" value="1"/>
</dbReference>
<dbReference type="PANTHER" id="PTHR47916:SF1">
    <property type="entry name" value="3-HYDROXY-5-PHOSPHONOOXYPENTANE-2,4-DIONE THIOLASE"/>
    <property type="match status" value="1"/>
</dbReference>
<dbReference type="SUPFAM" id="SSF51569">
    <property type="entry name" value="Aldolase"/>
    <property type="match status" value="1"/>
</dbReference>
<dbReference type="GO" id="GO:0004332">
    <property type="term" value="F:fructose-bisphosphate aldolase activity"/>
    <property type="evidence" value="ECO:0007669"/>
    <property type="project" value="InterPro"/>
</dbReference>
<dbReference type="PANTHER" id="PTHR47916">
    <property type="entry name" value="FRUCTOSE-BISPHOSPHATE ALDOLASE CLASS 1"/>
    <property type="match status" value="1"/>
</dbReference>
<dbReference type="AlphaFoldDB" id="A0A0F9LH54"/>
<dbReference type="PIRSF" id="PIRSF038992">
    <property type="entry name" value="Aldolase_Ia"/>
    <property type="match status" value="1"/>
</dbReference>
<proteinExistence type="predicted"/>
<evidence type="ECO:0000313" key="1">
    <source>
        <dbReference type="EMBL" id="KKM26850.1"/>
    </source>
</evidence>
<dbReference type="InterPro" id="IPR050456">
    <property type="entry name" value="DeoC/FbaB_aldolase"/>
</dbReference>
<dbReference type="EMBL" id="LAZR01012437">
    <property type="protein sequence ID" value="KKM26850.1"/>
    <property type="molecule type" value="Genomic_DNA"/>
</dbReference>